<dbReference type="InterPro" id="IPR013785">
    <property type="entry name" value="Aldolase_TIM"/>
</dbReference>
<dbReference type="GO" id="GO:0004425">
    <property type="term" value="F:indole-3-glycerol-phosphate synthase activity"/>
    <property type="evidence" value="ECO:0007669"/>
    <property type="project" value="UniProtKB-UniRule"/>
</dbReference>
<evidence type="ECO:0000313" key="15">
    <source>
        <dbReference type="Proteomes" id="UP000010469"/>
    </source>
</evidence>
<dbReference type="GeneID" id="14211359"/>
<comment type="catalytic activity">
    <reaction evidence="1 11">
        <text>1-(2-carboxyphenylamino)-1-deoxy-D-ribulose 5-phosphate + H(+) = (1S,2R)-1-C-(indol-3-yl)glycerol 3-phosphate + CO2 + H2O</text>
        <dbReference type="Rhea" id="RHEA:23476"/>
        <dbReference type="ChEBI" id="CHEBI:15377"/>
        <dbReference type="ChEBI" id="CHEBI:15378"/>
        <dbReference type="ChEBI" id="CHEBI:16526"/>
        <dbReference type="ChEBI" id="CHEBI:58613"/>
        <dbReference type="ChEBI" id="CHEBI:58866"/>
        <dbReference type="EC" id="4.1.1.48"/>
    </reaction>
</comment>
<evidence type="ECO:0000256" key="3">
    <source>
        <dbReference type="ARBA" id="ARBA00008737"/>
    </source>
</evidence>
<keyword evidence="12" id="KW-0175">Coiled coil</keyword>
<dbReference type="PANTHER" id="PTHR22854">
    <property type="entry name" value="TRYPTOPHAN BIOSYNTHESIS PROTEIN"/>
    <property type="match status" value="1"/>
</dbReference>
<dbReference type="EC" id="4.1.1.48" evidence="4 11"/>
<dbReference type="Gene3D" id="3.20.20.70">
    <property type="entry name" value="Aldolase class I"/>
    <property type="match status" value="1"/>
</dbReference>
<dbReference type="GO" id="GO:0000162">
    <property type="term" value="P:L-tryptophan biosynthetic process"/>
    <property type="evidence" value="ECO:0007669"/>
    <property type="project" value="UniProtKB-UniRule"/>
</dbReference>
<feature type="domain" description="Indole-3-glycerol phosphate synthase" evidence="13">
    <location>
        <begin position="11"/>
        <end position="235"/>
    </location>
</feature>
<dbReference type="EMBL" id="CP003378">
    <property type="protein sequence ID" value="AFZ69887.1"/>
    <property type="molecule type" value="Genomic_DNA"/>
</dbReference>
<dbReference type="SUPFAM" id="SSF51366">
    <property type="entry name" value="Ribulose-phoshate binding barrel"/>
    <property type="match status" value="1"/>
</dbReference>
<proteinExistence type="inferred from homology"/>
<comment type="pathway">
    <text evidence="2 11">Amino-acid biosynthesis; L-tryptophan biosynthesis; L-tryptophan from chorismate: step 4/5.</text>
</comment>
<evidence type="ECO:0000256" key="5">
    <source>
        <dbReference type="ARBA" id="ARBA00018080"/>
    </source>
</evidence>
<dbReference type="OrthoDB" id="15223at2157"/>
<dbReference type="InterPro" id="IPR045186">
    <property type="entry name" value="Indole-3-glycerol_P_synth"/>
</dbReference>
<evidence type="ECO:0000256" key="8">
    <source>
        <dbReference type="ARBA" id="ARBA00022822"/>
    </source>
</evidence>
<dbReference type="CDD" id="cd00331">
    <property type="entry name" value="IGPS"/>
    <property type="match status" value="1"/>
</dbReference>
<evidence type="ECO:0000259" key="13">
    <source>
        <dbReference type="Pfam" id="PF00218"/>
    </source>
</evidence>
<dbReference type="PANTHER" id="PTHR22854:SF2">
    <property type="entry name" value="INDOLE-3-GLYCEROL-PHOSPHATE SYNTHASE"/>
    <property type="match status" value="1"/>
</dbReference>
<protein>
    <recommendedName>
        <fullName evidence="5 11">Indole-3-glycerol phosphate synthase</fullName>
        <shortName evidence="11">IGPS</shortName>
        <ecNumber evidence="4 11">4.1.1.48</ecNumber>
    </recommendedName>
</protein>
<dbReference type="Proteomes" id="UP000010469">
    <property type="component" value="Chromosome"/>
</dbReference>
<name>L0A9R4_CALLD</name>
<evidence type="ECO:0000256" key="10">
    <source>
        <dbReference type="ARBA" id="ARBA00023239"/>
    </source>
</evidence>
<dbReference type="InterPro" id="IPR001468">
    <property type="entry name" value="Indole-3-GlycerolPSynthase_CS"/>
</dbReference>
<keyword evidence="8 11" id="KW-0822">Tryptophan biosynthesis</keyword>
<dbReference type="FunCoup" id="L0A9R4">
    <property type="interactions" value="86"/>
</dbReference>
<dbReference type="UniPathway" id="UPA00035">
    <property type="reaction ID" value="UER00043"/>
</dbReference>
<comment type="similarity">
    <text evidence="3 11">Belongs to the TrpC family.</text>
</comment>
<feature type="coiled-coil region" evidence="12">
    <location>
        <begin position="1"/>
        <end position="38"/>
    </location>
</feature>
<dbReference type="GO" id="GO:0004640">
    <property type="term" value="F:phosphoribosylanthranilate isomerase activity"/>
    <property type="evidence" value="ECO:0007669"/>
    <property type="project" value="TreeGrafter"/>
</dbReference>
<dbReference type="STRING" id="1056495.Calag_0099"/>
<keyword evidence="10 11" id="KW-0456">Lyase</keyword>
<dbReference type="eggNOG" id="arCOG01088">
    <property type="taxonomic scope" value="Archaea"/>
</dbReference>
<dbReference type="Pfam" id="PF00218">
    <property type="entry name" value="IGPS"/>
    <property type="match status" value="1"/>
</dbReference>
<evidence type="ECO:0000256" key="1">
    <source>
        <dbReference type="ARBA" id="ARBA00001633"/>
    </source>
</evidence>
<dbReference type="HAMAP" id="MF_00134_A">
    <property type="entry name" value="IGPS_A"/>
    <property type="match status" value="1"/>
</dbReference>
<evidence type="ECO:0000256" key="6">
    <source>
        <dbReference type="ARBA" id="ARBA00022605"/>
    </source>
</evidence>
<keyword evidence="9 11" id="KW-0057">Aromatic amino acid biosynthesis</keyword>
<gene>
    <name evidence="11" type="primary">trpC</name>
    <name evidence="14" type="ordered locus">Calag_0099</name>
</gene>
<keyword evidence="6 11" id="KW-0028">Amino-acid biosynthesis</keyword>
<sequence length="242" mass="27877">MNWLEEVIENSKNRIKVKNERKKKINSLKESLINLQQKGVTPIIAEYKRKSPSGFISDKDYHNYINFLENYVAGFSVLTEEKYFGGSYEILESISEITNKPILMKDFIVTKDQIDNAFRIGADAILLIASILNEDLLDQLINYARSYRLETLVEIHTYEEFEKIKSFKFDLLGINSRNLFTLNVSLDNTIKLLRNIKGDYIKIAESGIKSKEDILKLKDNGANGFLIGTTLMKNPLIIRELL</sequence>
<dbReference type="AlphaFoldDB" id="L0A9R4"/>
<dbReference type="RefSeq" id="WP_015231785.1">
    <property type="nucleotide sequence ID" value="NC_019791.1"/>
</dbReference>
<dbReference type="NCBIfam" id="NF001374">
    <property type="entry name" value="PRK00278.2-1"/>
    <property type="match status" value="1"/>
</dbReference>
<dbReference type="InterPro" id="IPR013798">
    <property type="entry name" value="Indole-3-glycerol_P_synth_dom"/>
</dbReference>
<dbReference type="PROSITE" id="PS00614">
    <property type="entry name" value="IGPS"/>
    <property type="match status" value="1"/>
</dbReference>
<dbReference type="KEGG" id="clg:Calag_0099"/>
<dbReference type="HOGENOM" id="CLU_034247_0_1_2"/>
<evidence type="ECO:0000256" key="7">
    <source>
        <dbReference type="ARBA" id="ARBA00022793"/>
    </source>
</evidence>
<keyword evidence="7 11" id="KW-0210">Decarboxylase</keyword>
<dbReference type="InterPro" id="IPR011060">
    <property type="entry name" value="RibuloseP-bd_barrel"/>
</dbReference>
<evidence type="ECO:0000256" key="2">
    <source>
        <dbReference type="ARBA" id="ARBA00004696"/>
    </source>
</evidence>
<evidence type="ECO:0000256" key="12">
    <source>
        <dbReference type="SAM" id="Coils"/>
    </source>
</evidence>
<organism evidence="14 15">
    <name type="scientific">Caldisphaera lagunensis (strain DSM 15908 / JCM 11604 / ANMR 0165 / IC-154)</name>
    <dbReference type="NCBI Taxonomy" id="1056495"/>
    <lineage>
        <taxon>Archaea</taxon>
        <taxon>Thermoproteota</taxon>
        <taxon>Thermoprotei</taxon>
        <taxon>Acidilobales</taxon>
        <taxon>Caldisphaeraceae</taxon>
        <taxon>Caldisphaera</taxon>
    </lineage>
</organism>
<evidence type="ECO:0000256" key="4">
    <source>
        <dbReference type="ARBA" id="ARBA00012362"/>
    </source>
</evidence>
<reference evidence="14 15" key="1">
    <citation type="submission" date="2012-03" db="EMBL/GenBank/DDBJ databases">
        <title>Complete genome of Caldisphaera lagunensis DSM 15908.</title>
        <authorList>
            <person name="Lucas S."/>
            <person name="Copeland A."/>
            <person name="Lapidus A."/>
            <person name="Glavina del Rio T."/>
            <person name="Dalin E."/>
            <person name="Tice H."/>
            <person name="Bruce D."/>
            <person name="Goodwin L."/>
            <person name="Pitluck S."/>
            <person name="Peters L."/>
            <person name="Mikhailova N."/>
            <person name="Teshima H."/>
            <person name="Kyrpides N."/>
            <person name="Mavromatis K."/>
            <person name="Ivanova N."/>
            <person name="Brettin T."/>
            <person name="Detter J.C."/>
            <person name="Han C."/>
            <person name="Larimer F."/>
            <person name="Land M."/>
            <person name="Hauser L."/>
            <person name="Markowitz V."/>
            <person name="Cheng J.-F."/>
            <person name="Hugenholtz P."/>
            <person name="Woyke T."/>
            <person name="Wu D."/>
            <person name="Spring S."/>
            <person name="Schroeder M."/>
            <person name="Brambilla E."/>
            <person name="Klenk H.-P."/>
            <person name="Eisen J.A."/>
        </authorList>
    </citation>
    <scope>NUCLEOTIDE SEQUENCE [LARGE SCALE GENOMIC DNA]</scope>
    <source>
        <strain evidence="15">DSM 15908 / JCM 11604 / IC-154</strain>
    </source>
</reference>
<evidence type="ECO:0000313" key="14">
    <source>
        <dbReference type="EMBL" id="AFZ69887.1"/>
    </source>
</evidence>
<keyword evidence="15" id="KW-1185">Reference proteome</keyword>
<dbReference type="InParanoid" id="L0A9R4"/>
<accession>L0A9R4</accession>
<evidence type="ECO:0000256" key="11">
    <source>
        <dbReference type="HAMAP-Rule" id="MF_00134"/>
    </source>
</evidence>
<evidence type="ECO:0000256" key="9">
    <source>
        <dbReference type="ARBA" id="ARBA00023141"/>
    </source>
</evidence>